<evidence type="ECO:0000313" key="3">
    <source>
        <dbReference type="Proteomes" id="UP000177457"/>
    </source>
</evidence>
<dbReference type="PANTHER" id="PTHR12110">
    <property type="entry name" value="HYDROXYPYRUVATE ISOMERASE"/>
    <property type="match status" value="1"/>
</dbReference>
<accession>A0A1F6MD43</accession>
<sequence length="281" mass="32054">MDDNINTMVGIMQGRLTEPRNGKIQSFPWGRWEQEFECAKVLGFDAIGWIFEDERWQENPLWTDAGREKLKESMQRTGVRVEYLCADYFMEHPFIRVSQEEWNNTRAMLEEVMNRSADAGVRGIELPMVDNAAIQTEEERLRVMETLREFIPLMEELEMEISIESSLPSGQLKGVLEALDHPLFCITYDTGNSASLGYDTTEEIQTFGRWVRNVHIKDRVLHGTTVPLGSGNADFDGTFSALRDMGYNGSFTLQAARAGDPVDNSKKQLAFLNEYMGAYLP</sequence>
<dbReference type="EMBL" id="MFQE01000077">
    <property type="protein sequence ID" value="OGH69535.1"/>
    <property type="molecule type" value="Genomic_DNA"/>
</dbReference>
<dbReference type="Gene3D" id="3.20.20.150">
    <property type="entry name" value="Divalent-metal-dependent TIM barrel enzymes"/>
    <property type="match status" value="1"/>
</dbReference>
<dbReference type="SUPFAM" id="SSF51658">
    <property type="entry name" value="Xylose isomerase-like"/>
    <property type="match status" value="1"/>
</dbReference>
<reference evidence="2 3" key="1">
    <citation type="journal article" date="2016" name="Nat. Commun.">
        <title>Thousands of microbial genomes shed light on interconnected biogeochemical processes in an aquifer system.</title>
        <authorList>
            <person name="Anantharaman K."/>
            <person name="Brown C.T."/>
            <person name="Hug L.A."/>
            <person name="Sharon I."/>
            <person name="Castelle C.J."/>
            <person name="Probst A.J."/>
            <person name="Thomas B.C."/>
            <person name="Singh A."/>
            <person name="Wilkins M.J."/>
            <person name="Karaoz U."/>
            <person name="Brodie E.L."/>
            <person name="Williams K.H."/>
            <person name="Hubbard S.S."/>
            <person name="Banfield J.F."/>
        </authorList>
    </citation>
    <scope>NUCLEOTIDE SEQUENCE [LARGE SCALE GENOMIC DNA]</scope>
</reference>
<gene>
    <name evidence="2" type="ORF">A3C90_00250</name>
</gene>
<dbReference type="STRING" id="1798683.A3C90_00250"/>
<protein>
    <recommendedName>
        <fullName evidence="1">Xylose isomerase-like TIM barrel domain-containing protein</fullName>
    </recommendedName>
</protein>
<name>A0A1F6MD43_9BACT</name>
<feature type="domain" description="Xylose isomerase-like TIM barrel" evidence="1">
    <location>
        <begin position="39"/>
        <end position="274"/>
    </location>
</feature>
<proteinExistence type="predicted"/>
<evidence type="ECO:0000259" key="1">
    <source>
        <dbReference type="Pfam" id="PF01261"/>
    </source>
</evidence>
<dbReference type="Pfam" id="PF01261">
    <property type="entry name" value="AP_endonuc_2"/>
    <property type="match status" value="1"/>
</dbReference>
<dbReference type="InterPro" id="IPR013022">
    <property type="entry name" value="Xyl_isomerase-like_TIM-brl"/>
</dbReference>
<dbReference type="Proteomes" id="UP000177457">
    <property type="component" value="Unassembled WGS sequence"/>
</dbReference>
<organism evidence="2 3">
    <name type="scientific">Candidatus Magasanikbacteria bacterium RIFCSPHIGHO2_02_FULL_51_14</name>
    <dbReference type="NCBI Taxonomy" id="1798683"/>
    <lineage>
        <taxon>Bacteria</taxon>
        <taxon>Candidatus Magasanikiibacteriota</taxon>
    </lineage>
</organism>
<comment type="caution">
    <text evidence="2">The sequence shown here is derived from an EMBL/GenBank/DDBJ whole genome shotgun (WGS) entry which is preliminary data.</text>
</comment>
<dbReference type="InterPro" id="IPR036237">
    <property type="entry name" value="Xyl_isomerase-like_sf"/>
</dbReference>
<dbReference type="InterPro" id="IPR050312">
    <property type="entry name" value="IolE/XylAMocC-like"/>
</dbReference>
<dbReference type="PANTHER" id="PTHR12110:SF53">
    <property type="entry name" value="BLR5974 PROTEIN"/>
    <property type="match status" value="1"/>
</dbReference>
<evidence type="ECO:0000313" key="2">
    <source>
        <dbReference type="EMBL" id="OGH69535.1"/>
    </source>
</evidence>
<dbReference type="AlphaFoldDB" id="A0A1F6MD43"/>